<dbReference type="PANTHER" id="PTHR37424:SF1">
    <property type="entry name" value="BACTERIOFERRITIN-ASSOCIATED FERREDOXIN"/>
    <property type="match status" value="1"/>
</dbReference>
<dbReference type="Gene3D" id="1.10.10.1100">
    <property type="entry name" value="BFD-like [2Fe-2S]-binding domain"/>
    <property type="match status" value="1"/>
</dbReference>
<dbReference type="PATRIC" id="fig|36861.3.peg.2675"/>
<comment type="similarity">
    <text evidence="8">Belongs to the Bfd family.</text>
</comment>
<evidence type="ECO:0000256" key="1">
    <source>
        <dbReference type="ARBA" id="ARBA00022448"/>
    </source>
</evidence>
<dbReference type="CDD" id="cd19945">
    <property type="entry name" value="Fer2_BFD"/>
    <property type="match status" value="1"/>
</dbReference>
<keyword evidence="3" id="KW-0479">Metal-binding</keyword>
<dbReference type="Pfam" id="PF04324">
    <property type="entry name" value="Fer2_BFD"/>
    <property type="match status" value="1"/>
</dbReference>
<comment type="caution">
    <text evidence="10">The sequence shown here is derived from an EMBL/GenBank/DDBJ whole genome shotgun (WGS) entry which is preliminary data.</text>
</comment>
<dbReference type="GO" id="GO:0046872">
    <property type="term" value="F:metal ion binding"/>
    <property type="evidence" value="ECO:0007669"/>
    <property type="project" value="UniProtKB-KW"/>
</dbReference>
<sequence>MYVCLCHSVTDTDIRRLVRTEGVCTMRELSRELGVATQCGKCGRCAREVLREAVDEVRNDAVCPGLMAA</sequence>
<keyword evidence="1" id="KW-0813">Transport</keyword>
<evidence type="ECO:0000313" key="10">
    <source>
        <dbReference type="EMBL" id="KVW93304.1"/>
    </source>
</evidence>
<dbReference type="PANTHER" id="PTHR37424">
    <property type="entry name" value="BACTERIOFERRITIN-ASSOCIATED FERREDOXIN"/>
    <property type="match status" value="1"/>
</dbReference>
<dbReference type="OrthoDB" id="9815350at2"/>
<evidence type="ECO:0000256" key="8">
    <source>
        <dbReference type="ARBA" id="ARBA00046332"/>
    </source>
</evidence>
<evidence type="ECO:0000256" key="5">
    <source>
        <dbReference type="ARBA" id="ARBA00023004"/>
    </source>
</evidence>
<organism evidence="10 11">
    <name type="scientific">Thiobacillus denitrificans</name>
    <dbReference type="NCBI Taxonomy" id="36861"/>
    <lineage>
        <taxon>Bacteria</taxon>
        <taxon>Pseudomonadati</taxon>
        <taxon>Pseudomonadota</taxon>
        <taxon>Betaproteobacteria</taxon>
        <taxon>Nitrosomonadales</taxon>
        <taxon>Thiobacillaceae</taxon>
        <taxon>Thiobacillus</taxon>
    </lineage>
</organism>
<evidence type="ECO:0000313" key="11">
    <source>
        <dbReference type="Proteomes" id="UP000064243"/>
    </source>
</evidence>
<dbReference type="InterPro" id="IPR052371">
    <property type="entry name" value="BFD-associated_ferredoxin"/>
</dbReference>
<name>A0A119CU28_THIDE</name>
<evidence type="ECO:0000259" key="9">
    <source>
        <dbReference type="Pfam" id="PF04324"/>
    </source>
</evidence>
<dbReference type="EMBL" id="LDUG01000048">
    <property type="protein sequence ID" value="KVW93304.1"/>
    <property type="molecule type" value="Genomic_DNA"/>
</dbReference>
<evidence type="ECO:0000256" key="7">
    <source>
        <dbReference type="ARBA" id="ARBA00039386"/>
    </source>
</evidence>
<keyword evidence="4" id="KW-0249">Electron transport</keyword>
<dbReference type="InterPro" id="IPR007419">
    <property type="entry name" value="BFD-like_2Fe2S-bd_dom"/>
</dbReference>
<evidence type="ECO:0000256" key="3">
    <source>
        <dbReference type="ARBA" id="ARBA00022723"/>
    </source>
</evidence>
<evidence type="ECO:0000256" key="2">
    <source>
        <dbReference type="ARBA" id="ARBA00022714"/>
    </source>
</evidence>
<keyword evidence="5" id="KW-0408">Iron</keyword>
<keyword evidence="11" id="KW-1185">Reference proteome</keyword>
<dbReference type="RefSeq" id="WP_059758162.1">
    <property type="nucleotide sequence ID" value="NZ_LDUG01000048.1"/>
</dbReference>
<gene>
    <name evidence="10" type="ORF">ABW22_14285</name>
</gene>
<evidence type="ECO:0000256" key="6">
    <source>
        <dbReference type="ARBA" id="ARBA00023014"/>
    </source>
</evidence>
<accession>A0A119CU28</accession>
<reference evidence="10 11" key="1">
    <citation type="journal article" date="2015" name="Appl. Environ. Microbiol.">
        <title>Aerobic and Anaerobic Thiosulfate Oxidation by a Cold-Adapted, Subglacial Chemoautotroph.</title>
        <authorList>
            <person name="Harrold Z.R."/>
            <person name="Skidmore M.L."/>
            <person name="Hamilton T.L."/>
            <person name="Desch L."/>
            <person name="Amada K."/>
            <person name="van Gelder W."/>
            <person name="Glover K."/>
            <person name="Roden E.E."/>
            <person name="Boyd E.S."/>
        </authorList>
    </citation>
    <scope>NUCLEOTIDE SEQUENCE [LARGE SCALE GENOMIC DNA]</scope>
    <source>
        <strain evidence="10 11">RG</strain>
    </source>
</reference>
<proteinExistence type="inferred from homology"/>
<dbReference type="InterPro" id="IPR041854">
    <property type="entry name" value="BFD-like_2Fe2S-bd_dom_sf"/>
</dbReference>
<feature type="domain" description="BFD-like [2Fe-2S]-binding" evidence="9">
    <location>
        <begin position="2"/>
        <end position="52"/>
    </location>
</feature>
<keyword evidence="6" id="KW-0411">Iron-sulfur</keyword>
<protein>
    <recommendedName>
        <fullName evidence="7">Bacterioferritin-associated ferredoxin</fullName>
    </recommendedName>
</protein>
<dbReference type="GO" id="GO:0051537">
    <property type="term" value="F:2 iron, 2 sulfur cluster binding"/>
    <property type="evidence" value="ECO:0007669"/>
    <property type="project" value="UniProtKB-KW"/>
</dbReference>
<dbReference type="STRING" id="1123392.GCA_000376425_01443"/>
<dbReference type="Proteomes" id="UP000064243">
    <property type="component" value="Unassembled WGS sequence"/>
</dbReference>
<evidence type="ECO:0000256" key="4">
    <source>
        <dbReference type="ARBA" id="ARBA00022982"/>
    </source>
</evidence>
<dbReference type="AlphaFoldDB" id="A0A119CU28"/>
<keyword evidence="2" id="KW-0001">2Fe-2S</keyword>